<proteinExistence type="predicted"/>
<organism evidence="1">
    <name type="scientific">Anguilla anguilla</name>
    <name type="common">European freshwater eel</name>
    <name type="synonym">Muraena anguilla</name>
    <dbReference type="NCBI Taxonomy" id="7936"/>
    <lineage>
        <taxon>Eukaryota</taxon>
        <taxon>Metazoa</taxon>
        <taxon>Chordata</taxon>
        <taxon>Craniata</taxon>
        <taxon>Vertebrata</taxon>
        <taxon>Euteleostomi</taxon>
        <taxon>Actinopterygii</taxon>
        <taxon>Neopterygii</taxon>
        <taxon>Teleostei</taxon>
        <taxon>Anguilliformes</taxon>
        <taxon>Anguillidae</taxon>
        <taxon>Anguilla</taxon>
    </lineage>
</organism>
<reference evidence="1" key="2">
    <citation type="journal article" date="2015" name="Fish Shellfish Immunol.">
        <title>Early steps in the European eel (Anguilla anguilla)-Vibrio vulnificus interaction in the gills: Role of the RtxA13 toxin.</title>
        <authorList>
            <person name="Callol A."/>
            <person name="Pajuelo D."/>
            <person name="Ebbesson L."/>
            <person name="Teles M."/>
            <person name="MacKenzie S."/>
            <person name="Amaro C."/>
        </authorList>
    </citation>
    <scope>NUCLEOTIDE SEQUENCE</scope>
</reference>
<protein>
    <submittedName>
        <fullName evidence="1">Uncharacterized protein</fullName>
    </submittedName>
</protein>
<evidence type="ECO:0000313" key="1">
    <source>
        <dbReference type="EMBL" id="JAH09793.1"/>
    </source>
</evidence>
<accession>A0A0E9Q112</accession>
<dbReference type="AlphaFoldDB" id="A0A0E9Q112"/>
<reference evidence="1" key="1">
    <citation type="submission" date="2014-11" db="EMBL/GenBank/DDBJ databases">
        <authorList>
            <person name="Amaro Gonzalez C."/>
        </authorList>
    </citation>
    <scope>NUCLEOTIDE SEQUENCE</scope>
</reference>
<name>A0A0E9Q112_ANGAN</name>
<dbReference type="EMBL" id="GBXM01098784">
    <property type="protein sequence ID" value="JAH09793.1"/>
    <property type="molecule type" value="Transcribed_RNA"/>
</dbReference>
<sequence>MIQCSLPISKQLPRYIRIPAKHTKHKWNVHSICNIKAEVCPAYVTCRCSSSPDK</sequence>